<name>A0A1H6YMN8_9PSED</name>
<organism evidence="1 2">
    <name type="scientific">Pseudomonas linyingensis</name>
    <dbReference type="NCBI Taxonomy" id="915471"/>
    <lineage>
        <taxon>Bacteria</taxon>
        <taxon>Pseudomonadati</taxon>
        <taxon>Pseudomonadota</taxon>
        <taxon>Gammaproteobacteria</taxon>
        <taxon>Pseudomonadales</taxon>
        <taxon>Pseudomonadaceae</taxon>
        <taxon>Pseudomonas</taxon>
    </lineage>
</organism>
<sequence length="98" mass="11369">MSRNLVERVLWKLSVERSSKNRFREDPRVFLAQFRLSEEEVECLLSFKVGALQCMGVNPMLTMGFWQELAPDRSMRLYKERLGAIDQQRAAFSAALKG</sequence>
<dbReference type="Proteomes" id="UP000242930">
    <property type="component" value="Unassembled WGS sequence"/>
</dbReference>
<dbReference type="STRING" id="915471.SAMN05216201_108108"/>
<reference evidence="2" key="1">
    <citation type="submission" date="2016-10" db="EMBL/GenBank/DDBJ databases">
        <authorList>
            <person name="Varghese N."/>
            <person name="Submissions S."/>
        </authorList>
    </citation>
    <scope>NUCLEOTIDE SEQUENCE [LARGE SCALE GENOMIC DNA]</scope>
    <source>
        <strain evidence="2">LMG 25967</strain>
    </source>
</reference>
<keyword evidence="1" id="KW-0223">Dioxygenase</keyword>
<dbReference type="Gene3D" id="1.10.700.10">
    <property type="entry name" value="Dioxygenase LigAB, LigA subunit"/>
    <property type="match status" value="1"/>
</dbReference>
<evidence type="ECO:0000313" key="2">
    <source>
        <dbReference type="Proteomes" id="UP000242930"/>
    </source>
</evidence>
<dbReference type="AlphaFoldDB" id="A0A1H6YMN8"/>
<keyword evidence="1" id="KW-0560">Oxidoreductase</keyword>
<dbReference type="SUPFAM" id="SSF48076">
    <property type="entry name" value="LigA subunit of an aromatic-ring-opening dioxygenase LigAB"/>
    <property type="match status" value="1"/>
</dbReference>
<dbReference type="RefSeq" id="WP_090311215.1">
    <property type="nucleotide sequence ID" value="NZ_FNZE01000008.1"/>
</dbReference>
<proteinExistence type="predicted"/>
<accession>A0A1H6YMN8</accession>
<gene>
    <name evidence="1" type="ORF">SAMN05216201_108108</name>
</gene>
<keyword evidence="2" id="KW-1185">Reference proteome</keyword>
<dbReference type="OrthoDB" id="3478734at2"/>
<dbReference type="InterPro" id="IPR036622">
    <property type="entry name" value="LigA_sf"/>
</dbReference>
<dbReference type="EMBL" id="FNZE01000008">
    <property type="protein sequence ID" value="SEJ41646.1"/>
    <property type="molecule type" value="Genomic_DNA"/>
</dbReference>
<protein>
    <submittedName>
        <fullName evidence="1">Protocatechuate 4,5-dioxygenase, alpha chain</fullName>
    </submittedName>
</protein>
<evidence type="ECO:0000313" key="1">
    <source>
        <dbReference type="EMBL" id="SEJ41646.1"/>
    </source>
</evidence>
<dbReference type="GO" id="GO:0051213">
    <property type="term" value="F:dioxygenase activity"/>
    <property type="evidence" value="ECO:0007669"/>
    <property type="project" value="UniProtKB-KW"/>
</dbReference>